<keyword evidence="7" id="KW-0698">rRNA processing</keyword>
<comment type="subcellular location">
    <subcellularLocation>
        <location evidence="7">Cytoplasm</location>
    </subcellularLocation>
</comment>
<dbReference type="InterPro" id="IPR002036">
    <property type="entry name" value="YbeY"/>
</dbReference>
<keyword evidence="4 7" id="KW-0255">Endonuclease</keyword>
<dbReference type="GO" id="GO:0006364">
    <property type="term" value="P:rRNA processing"/>
    <property type="evidence" value="ECO:0007669"/>
    <property type="project" value="UniProtKB-UniRule"/>
</dbReference>
<dbReference type="EMBL" id="CADCVZ010000031">
    <property type="protein sequence ID" value="CAA9510862.1"/>
    <property type="molecule type" value="Genomic_DNA"/>
</dbReference>
<evidence type="ECO:0000256" key="3">
    <source>
        <dbReference type="ARBA" id="ARBA00022723"/>
    </source>
</evidence>
<dbReference type="GO" id="GO:0005737">
    <property type="term" value="C:cytoplasm"/>
    <property type="evidence" value="ECO:0007669"/>
    <property type="project" value="UniProtKB-SubCell"/>
</dbReference>
<evidence type="ECO:0000256" key="1">
    <source>
        <dbReference type="ARBA" id="ARBA00010875"/>
    </source>
</evidence>
<dbReference type="InterPro" id="IPR020549">
    <property type="entry name" value="YbeY_CS"/>
</dbReference>
<evidence type="ECO:0000256" key="7">
    <source>
        <dbReference type="HAMAP-Rule" id="MF_00009"/>
    </source>
</evidence>
<reference evidence="8" key="1">
    <citation type="submission" date="2020-02" db="EMBL/GenBank/DDBJ databases">
        <authorList>
            <person name="Meier V. D."/>
        </authorList>
    </citation>
    <scope>NUCLEOTIDE SEQUENCE</scope>
    <source>
        <strain evidence="8">AVDCRST_MAG09</strain>
    </source>
</reference>
<dbReference type="Gene3D" id="3.40.390.30">
    <property type="entry name" value="Metalloproteases ('zincins'), catalytic domain"/>
    <property type="match status" value="1"/>
</dbReference>
<sequence>MMLEIALEADAEWDSSTGEGRDWAALAEAAATAAIAESRFPKLAASARTVELSIRLTGDRQVRALNSEWRGKDKATNVLSFPLAEEADLRSAAADGPELMLGDIVLARGVCAREAEAKAIPLADHAAHLLVHGTLHLLGYDHGDDGGAEDMEAREVRALARLGIPDPYAEAA</sequence>
<dbReference type="InterPro" id="IPR023091">
    <property type="entry name" value="MetalPrtase_cat_dom_sf_prd"/>
</dbReference>
<evidence type="ECO:0000256" key="5">
    <source>
        <dbReference type="ARBA" id="ARBA00022801"/>
    </source>
</evidence>
<evidence type="ECO:0000256" key="4">
    <source>
        <dbReference type="ARBA" id="ARBA00022759"/>
    </source>
</evidence>
<dbReference type="AlphaFoldDB" id="A0A6J4T1R1"/>
<organism evidence="8">
    <name type="scientific">uncultured Sphingomonas sp</name>
    <dbReference type="NCBI Taxonomy" id="158754"/>
    <lineage>
        <taxon>Bacteria</taxon>
        <taxon>Pseudomonadati</taxon>
        <taxon>Pseudomonadota</taxon>
        <taxon>Alphaproteobacteria</taxon>
        <taxon>Sphingomonadales</taxon>
        <taxon>Sphingomonadaceae</taxon>
        <taxon>Sphingomonas</taxon>
        <taxon>environmental samples</taxon>
    </lineage>
</organism>
<name>A0A6J4T1R1_9SPHN</name>
<keyword evidence="3 7" id="KW-0479">Metal-binding</keyword>
<dbReference type="PROSITE" id="PS01306">
    <property type="entry name" value="UPF0054"/>
    <property type="match status" value="1"/>
</dbReference>
<dbReference type="GO" id="GO:0008270">
    <property type="term" value="F:zinc ion binding"/>
    <property type="evidence" value="ECO:0007669"/>
    <property type="project" value="UniProtKB-UniRule"/>
</dbReference>
<feature type="binding site" evidence="7">
    <location>
        <position position="132"/>
    </location>
    <ligand>
        <name>Zn(2+)</name>
        <dbReference type="ChEBI" id="CHEBI:29105"/>
        <note>catalytic</note>
    </ligand>
</feature>
<dbReference type="PANTHER" id="PTHR46986:SF1">
    <property type="entry name" value="ENDORIBONUCLEASE YBEY, CHLOROPLASTIC"/>
    <property type="match status" value="1"/>
</dbReference>
<dbReference type="NCBIfam" id="TIGR00043">
    <property type="entry name" value="rRNA maturation RNase YbeY"/>
    <property type="match status" value="1"/>
</dbReference>
<dbReference type="SUPFAM" id="SSF55486">
    <property type="entry name" value="Metalloproteases ('zincins'), catalytic domain"/>
    <property type="match status" value="1"/>
</dbReference>
<feature type="binding site" evidence="7">
    <location>
        <position position="136"/>
    </location>
    <ligand>
        <name>Zn(2+)</name>
        <dbReference type="ChEBI" id="CHEBI:29105"/>
        <note>catalytic</note>
    </ligand>
</feature>
<proteinExistence type="inferred from homology"/>
<keyword evidence="6 7" id="KW-0862">Zinc</keyword>
<feature type="binding site" evidence="7">
    <location>
        <position position="142"/>
    </location>
    <ligand>
        <name>Zn(2+)</name>
        <dbReference type="ChEBI" id="CHEBI:29105"/>
        <note>catalytic</note>
    </ligand>
</feature>
<keyword evidence="7" id="KW-0963">Cytoplasm</keyword>
<evidence type="ECO:0000256" key="6">
    <source>
        <dbReference type="ARBA" id="ARBA00022833"/>
    </source>
</evidence>
<dbReference type="EC" id="3.1.-.-" evidence="7"/>
<accession>A0A6J4T1R1</accession>
<gene>
    <name evidence="7" type="primary">ybeY</name>
    <name evidence="8" type="ORF">AVDCRST_MAG09-1356</name>
</gene>
<dbReference type="GO" id="GO:0004222">
    <property type="term" value="F:metalloendopeptidase activity"/>
    <property type="evidence" value="ECO:0007669"/>
    <property type="project" value="InterPro"/>
</dbReference>
<comment type="function">
    <text evidence="7">Single strand-specific metallo-endoribonuclease involved in late-stage 70S ribosome quality control and in maturation of the 3' terminus of the 16S rRNA.</text>
</comment>
<keyword evidence="2 7" id="KW-0540">Nuclease</keyword>
<dbReference type="Pfam" id="PF02130">
    <property type="entry name" value="YbeY"/>
    <property type="match status" value="1"/>
</dbReference>
<evidence type="ECO:0000256" key="2">
    <source>
        <dbReference type="ARBA" id="ARBA00022722"/>
    </source>
</evidence>
<comment type="cofactor">
    <cofactor evidence="7">
        <name>Zn(2+)</name>
        <dbReference type="ChEBI" id="CHEBI:29105"/>
    </cofactor>
    <text evidence="7">Binds 1 zinc ion.</text>
</comment>
<dbReference type="GO" id="GO:0004521">
    <property type="term" value="F:RNA endonuclease activity"/>
    <property type="evidence" value="ECO:0007669"/>
    <property type="project" value="UniProtKB-UniRule"/>
</dbReference>
<dbReference type="PANTHER" id="PTHR46986">
    <property type="entry name" value="ENDORIBONUCLEASE YBEY, CHLOROPLASTIC"/>
    <property type="match status" value="1"/>
</dbReference>
<keyword evidence="7" id="KW-0690">Ribosome biogenesis</keyword>
<comment type="similarity">
    <text evidence="1 7">Belongs to the endoribonuclease YbeY family.</text>
</comment>
<evidence type="ECO:0000313" key="8">
    <source>
        <dbReference type="EMBL" id="CAA9510862.1"/>
    </source>
</evidence>
<keyword evidence="5 7" id="KW-0378">Hydrolase</keyword>
<dbReference type="HAMAP" id="MF_00009">
    <property type="entry name" value="Endoribonucl_YbeY"/>
    <property type="match status" value="1"/>
</dbReference>
<protein>
    <recommendedName>
        <fullName evidence="7">Endoribonuclease YbeY</fullName>
        <ecNumber evidence="7">3.1.-.-</ecNumber>
    </recommendedName>
</protein>